<dbReference type="InterPro" id="IPR052761">
    <property type="entry name" value="Fungal_Detox/Toxin_TFs"/>
</dbReference>
<feature type="region of interest" description="Disordered" evidence="2">
    <location>
        <begin position="1"/>
        <end position="44"/>
    </location>
</feature>
<evidence type="ECO:0000259" key="3">
    <source>
        <dbReference type="SMART" id="SM00906"/>
    </source>
</evidence>
<name>A0AAN8ESS5_9EURO</name>
<feature type="region of interest" description="Disordered" evidence="2">
    <location>
        <begin position="73"/>
        <end position="93"/>
    </location>
</feature>
<accession>A0AAN8ESS5</accession>
<keyword evidence="1" id="KW-0539">Nucleus</keyword>
<dbReference type="PANTHER" id="PTHR47425:SF3">
    <property type="entry name" value="ZN(II)2CYS6 TRANSCRIPTION FACTOR (EUROFUNG)"/>
    <property type="match status" value="1"/>
</dbReference>
<protein>
    <recommendedName>
        <fullName evidence="3">Xylanolytic transcriptional activator regulatory domain-containing protein</fullName>
    </recommendedName>
</protein>
<dbReference type="Pfam" id="PF04082">
    <property type="entry name" value="Fungal_trans"/>
    <property type="match status" value="1"/>
</dbReference>
<sequence length="635" mass="72017">MSLCKVQAQEYRPGQRPIRQQQSPADDERSYPLTPSPGSVKDTASLRDAGASSIHEGGVIDHAIAQTTTPTIATSPETSQQHSQQQQKDVQQRRQVVAIANERPLRDLLPYFAGESEGLEFLFDQCSADRPVKGVHYVTPRKTYRHKRSTSRVHRLEPLLPPLQIQQELIRNFFNYVFPVMPIVDAKAFLEAFEKNPNSVSPLLLWSMFFAAANFIDKDYLRANRLPPRKILKEQYYQHAKDIYDNQDEGDKIILIAAALSLSMWYVDLEDRDGSWYWIGTATSLCHTIGLHRSSNYASMPSCPFPARSRQLWRRLWWCCYQREAWLAAGFGRPMRIHIDDCDEAVPHPEEIFEEWREIAVQLQEKYLPPEILTLTEAWIVMLHLSIYLGDILTMHYRPRSRLPAPATLRQQDADIVSLRNKVPATSFATPPIVLIHMCHLEMNFNAVLITLYRPYLACSPHKLIDQESAGCRNECILKAKAAASDTTNVLNKLMSLDAISKSPSSFVAALMTSMQVLVFDIRNSSGLGKSYATHQLDLHMLVIGHLRKTYWTADLQHNLFIEVMKVLNGESSCQHQNDAGAAPVEKADRDDTAALEHNGPDLFNAEHNLAHASLDDFFGMFNPFMGLPSHDDLG</sequence>
<dbReference type="Proteomes" id="UP001316803">
    <property type="component" value="Unassembled WGS sequence"/>
</dbReference>
<comment type="caution">
    <text evidence="4">The sequence shown here is derived from an EMBL/GenBank/DDBJ whole genome shotgun (WGS) entry which is preliminary data.</text>
</comment>
<evidence type="ECO:0000313" key="4">
    <source>
        <dbReference type="EMBL" id="KAK5958088.1"/>
    </source>
</evidence>
<dbReference type="GO" id="GO:0003677">
    <property type="term" value="F:DNA binding"/>
    <property type="evidence" value="ECO:0007669"/>
    <property type="project" value="InterPro"/>
</dbReference>
<dbReference type="SMART" id="SM00906">
    <property type="entry name" value="Fungal_trans"/>
    <property type="match status" value="1"/>
</dbReference>
<gene>
    <name evidence="4" type="ORF">OHC33_001278</name>
</gene>
<dbReference type="CDD" id="cd12148">
    <property type="entry name" value="fungal_TF_MHR"/>
    <property type="match status" value="1"/>
</dbReference>
<dbReference type="AlphaFoldDB" id="A0AAN8ESS5"/>
<organism evidence="4 5">
    <name type="scientific">Knufia fluminis</name>
    <dbReference type="NCBI Taxonomy" id="191047"/>
    <lineage>
        <taxon>Eukaryota</taxon>
        <taxon>Fungi</taxon>
        <taxon>Dikarya</taxon>
        <taxon>Ascomycota</taxon>
        <taxon>Pezizomycotina</taxon>
        <taxon>Eurotiomycetes</taxon>
        <taxon>Chaetothyriomycetidae</taxon>
        <taxon>Chaetothyriales</taxon>
        <taxon>Trichomeriaceae</taxon>
        <taxon>Knufia</taxon>
    </lineage>
</organism>
<dbReference type="GO" id="GO:0008270">
    <property type="term" value="F:zinc ion binding"/>
    <property type="evidence" value="ECO:0007669"/>
    <property type="project" value="InterPro"/>
</dbReference>
<proteinExistence type="predicted"/>
<reference evidence="4 5" key="1">
    <citation type="submission" date="2022-12" db="EMBL/GenBank/DDBJ databases">
        <title>Genomic features and morphological characterization of a novel Knufia sp. strain isolated from spacecraft assembly facility.</title>
        <authorList>
            <person name="Teixeira M."/>
            <person name="Chander A.M."/>
            <person name="Stajich J.E."/>
            <person name="Venkateswaran K."/>
        </authorList>
    </citation>
    <scope>NUCLEOTIDE SEQUENCE [LARGE SCALE GENOMIC DNA]</scope>
    <source>
        <strain evidence="4 5">FJI-L2-BK-P2</strain>
    </source>
</reference>
<keyword evidence="5" id="KW-1185">Reference proteome</keyword>
<dbReference type="GO" id="GO:0006351">
    <property type="term" value="P:DNA-templated transcription"/>
    <property type="evidence" value="ECO:0007669"/>
    <property type="project" value="InterPro"/>
</dbReference>
<dbReference type="InterPro" id="IPR007219">
    <property type="entry name" value="XnlR_reg_dom"/>
</dbReference>
<evidence type="ECO:0000256" key="2">
    <source>
        <dbReference type="SAM" id="MobiDB-lite"/>
    </source>
</evidence>
<evidence type="ECO:0000256" key="1">
    <source>
        <dbReference type="ARBA" id="ARBA00023242"/>
    </source>
</evidence>
<evidence type="ECO:0000313" key="5">
    <source>
        <dbReference type="Proteomes" id="UP001316803"/>
    </source>
</evidence>
<dbReference type="PANTHER" id="PTHR47425">
    <property type="entry name" value="FARB-RELATED"/>
    <property type="match status" value="1"/>
</dbReference>
<feature type="domain" description="Xylanolytic transcriptional activator regulatory" evidence="3">
    <location>
        <begin position="275"/>
        <end position="355"/>
    </location>
</feature>
<dbReference type="EMBL" id="JAKLMC020000002">
    <property type="protein sequence ID" value="KAK5958088.1"/>
    <property type="molecule type" value="Genomic_DNA"/>
</dbReference>